<evidence type="ECO:0000313" key="2">
    <source>
        <dbReference type="EMBL" id="OXA37747.1"/>
    </source>
</evidence>
<dbReference type="EMBL" id="LNIX01000053">
    <property type="protein sequence ID" value="OXA37747.1"/>
    <property type="molecule type" value="Genomic_DNA"/>
</dbReference>
<dbReference type="GO" id="GO:0015074">
    <property type="term" value="P:DNA integration"/>
    <property type="evidence" value="ECO:0007669"/>
    <property type="project" value="InterPro"/>
</dbReference>
<proteinExistence type="predicted"/>
<evidence type="ECO:0000313" key="3">
    <source>
        <dbReference type="Proteomes" id="UP000198287"/>
    </source>
</evidence>
<dbReference type="GO" id="GO:0003677">
    <property type="term" value="F:DNA binding"/>
    <property type="evidence" value="ECO:0007669"/>
    <property type="project" value="InterPro"/>
</dbReference>
<gene>
    <name evidence="2" type="ORF">Fcan01_27539</name>
</gene>
<protein>
    <submittedName>
        <fullName evidence="2">Transposable element Tc1 transposase</fullName>
    </submittedName>
</protein>
<dbReference type="AlphaFoldDB" id="A0A226CZ45"/>
<dbReference type="Gene3D" id="3.30.420.10">
    <property type="entry name" value="Ribonuclease H-like superfamily/Ribonuclease H"/>
    <property type="match status" value="1"/>
</dbReference>
<dbReference type="InterPro" id="IPR002492">
    <property type="entry name" value="Transposase_Tc1-like"/>
</dbReference>
<dbReference type="STRING" id="158441.A0A226CZ45"/>
<comment type="caution">
    <text evidence="2">The sequence shown here is derived from an EMBL/GenBank/DDBJ whole genome shotgun (WGS) entry which is preliminary data.</text>
</comment>
<dbReference type="InterPro" id="IPR036397">
    <property type="entry name" value="RNaseH_sf"/>
</dbReference>
<keyword evidence="3" id="KW-1185">Reference proteome</keyword>
<organism evidence="2 3">
    <name type="scientific">Folsomia candida</name>
    <name type="common">Springtail</name>
    <dbReference type="NCBI Taxonomy" id="158441"/>
    <lineage>
        <taxon>Eukaryota</taxon>
        <taxon>Metazoa</taxon>
        <taxon>Ecdysozoa</taxon>
        <taxon>Arthropoda</taxon>
        <taxon>Hexapoda</taxon>
        <taxon>Collembola</taxon>
        <taxon>Entomobryomorpha</taxon>
        <taxon>Isotomoidea</taxon>
        <taxon>Isotomidae</taxon>
        <taxon>Proisotominae</taxon>
        <taxon>Folsomia</taxon>
    </lineage>
</organism>
<dbReference type="GO" id="GO:0006313">
    <property type="term" value="P:DNA transposition"/>
    <property type="evidence" value="ECO:0007669"/>
    <property type="project" value="InterPro"/>
</dbReference>
<dbReference type="Pfam" id="PF01498">
    <property type="entry name" value="HTH_Tnp_Tc3_2"/>
    <property type="match status" value="1"/>
</dbReference>
<reference evidence="2 3" key="1">
    <citation type="submission" date="2015-12" db="EMBL/GenBank/DDBJ databases">
        <title>The genome of Folsomia candida.</title>
        <authorList>
            <person name="Faddeeva A."/>
            <person name="Derks M.F."/>
            <person name="Anvar Y."/>
            <person name="Smit S."/>
            <person name="Van Straalen N."/>
            <person name="Roelofs D."/>
        </authorList>
    </citation>
    <scope>NUCLEOTIDE SEQUENCE [LARGE SCALE GENOMIC DNA]</scope>
    <source>
        <strain evidence="2 3">VU population</strain>
        <tissue evidence="2">Whole body</tissue>
    </source>
</reference>
<feature type="domain" description="Transposase Tc1-like" evidence="1">
    <location>
        <begin position="2"/>
        <end position="71"/>
    </location>
</feature>
<accession>A0A226CZ45</accession>
<dbReference type="Proteomes" id="UP000198287">
    <property type="component" value="Unassembled WGS sequence"/>
</dbReference>
<name>A0A226CZ45_FOLCA</name>
<sequence>MDRHIILKIEQNTKLSAPVLTVAMTGECGLDVSAQLTRNRIHQVGFRGRSVRKKPFSTGGHIAKCFAWAKKSGPWTVSDWKRVSWSEETKINLFGADGVTRVWRKYDNADETKYC</sequence>
<evidence type="ECO:0000259" key="1">
    <source>
        <dbReference type="Pfam" id="PF01498"/>
    </source>
</evidence>